<evidence type="ECO:0000313" key="5">
    <source>
        <dbReference type="Proteomes" id="UP000799771"/>
    </source>
</evidence>
<comment type="similarity">
    <text evidence="2">Belongs to the NAD(P)-dependent epimerase/dehydratase family. Dihydroflavonol-4-reductase subfamily.</text>
</comment>
<dbReference type="Gene3D" id="3.40.50.720">
    <property type="entry name" value="NAD(P)-binding Rossmann-like Domain"/>
    <property type="match status" value="1"/>
</dbReference>
<dbReference type="GeneID" id="54412162"/>
<organism evidence="4 5">
    <name type="scientific">Dothidotthia symphoricarpi CBS 119687</name>
    <dbReference type="NCBI Taxonomy" id="1392245"/>
    <lineage>
        <taxon>Eukaryota</taxon>
        <taxon>Fungi</taxon>
        <taxon>Dikarya</taxon>
        <taxon>Ascomycota</taxon>
        <taxon>Pezizomycotina</taxon>
        <taxon>Dothideomycetes</taxon>
        <taxon>Pleosporomycetidae</taxon>
        <taxon>Pleosporales</taxon>
        <taxon>Dothidotthiaceae</taxon>
        <taxon>Dothidotthia</taxon>
    </lineage>
</organism>
<dbReference type="GO" id="GO:0016616">
    <property type="term" value="F:oxidoreductase activity, acting on the CH-OH group of donors, NAD or NADP as acceptor"/>
    <property type="evidence" value="ECO:0007669"/>
    <property type="project" value="TreeGrafter"/>
</dbReference>
<gene>
    <name evidence="4" type="ORF">P153DRAFT_399456</name>
</gene>
<dbReference type="PANTHER" id="PTHR10366">
    <property type="entry name" value="NAD DEPENDENT EPIMERASE/DEHYDRATASE"/>
    <property type="match status" value="1"/>
</dbReference>
<dbReference type="InterPro" id="IPR001509">
    <property type="entry name" value="Epimerase_deHydtase"/>
</dbReference>
<keyword evidence="5" id="KW-1185">Reference proteome</keyword>
<keyword evidence="1" id="KW-0560">Oxidoreductase</keyword>
<sequence>MASVNRGLIAITGANGTIGYACVLYALQTGYRVRCIVRREEAIQAIKSGPSMQEYLSHLEYAVVPDNTVEGAYDCALAGVWYVVHVAGAWPLPNLHPDDDIYHPFMESMKLILQAAEKSGTVRRMVFTQAGAGLVNSEDGDTLGVRMDELLDEHVQVNRESLAFQPPLKSAHNAYCSAKAQCMAYLNNLRLDQSTPFSIVQIIPGTVIGPSEFATTASQAFAHLDRQSKALLFDEAKPRYAFGFVHVRDCARVHVEALDEERVKAEDVPPWFVAGATTPAGYDGVRLWEQVADGLEEELEKEMAEGMFKIGRNKVPVNMPFRVNSKLTEETLFDGGEFKGLADCVKEVGHWYAGLKETT</sequence>
<evidence type="ECO:0000256" key="1">
    <source>
        <dbReference type="ARBA" id="ARBA00023002"/>
    </source>
</evidence>
<dbReference type="PROSITE" id="PS51257">
    <property type="entry name" value="PROKAR_LIPOPROTEIN"/>
    <property type="match status" value="1"/>
</dbReference>
<accession>A0A6A6A5C7</accession>
<evidence type="ECO:0000259" key="3">
    <source>
        <dbReference type="Pfam" id="PF01370"/>
    </source>
</evidence>
<evidence type="ECO:0000313" key="4">
    <source>
        <dbReference type="EMBL" id="KAF2125978.1"/>
    </source>
</evidence>
<feature type="domain" description="NAD-dependent epimerase/dehydratase" evidence="3">
    <location>
        <begin position="9"/>
        <end position="261"/>
    </location>
</feature>
<dbReference type="InterPro" id="IPR050425">
    <property type="entry name" value="NAD(P)_dehydrat-like"/>
</dbReference>
<dbReference type="AlphaFoldDB" id="A0A6A6A5C7"/>
<dbReference type="Pfam" id="PF01370">
    <property type="entry name" value="Epimerase"/>
    <property type="match status" value="1"/>
</dbReference>
<dbReference type="InterPro" id="IPR036291">
    <property type="entry name" value="NAD(P)-bd_dom_sf"/>
</dbReference>
<dbReference type="EMBL" id="ML977514">
    <property type="protein sequence ID" value="KAF2125978.1"/>
    <property type="molecule type" value="Genomic_DNA"/>
</dbReference>
<reference evidence="4" key="1">
    <citation type="journal article" date="2020" name="Stud. Mycol.">
        <title>101 Dothideomycetes genomes: a test case for predicting lifestyles and emergence of pathogens.</title>
        <authorList>
            <person name="Haridas S."/>
            <person name="Albert R."/>
            <person name="Binder M."/>
            <person name="Bloem J."/>
            <person name="Labutti K."/>
            <person name="Salamov A."/>
            <person name="Andreopoulos B."/>
            <person name="Baker S."/>
            <person name="Barry K."/>
            <person name="Bills G."/>
            <person name="Bluhm B."/>
            <person name="Cannon C."/>
            <person name="Castanera R."/>
            <person name="Culley D."/>
            <person name="Daum C."/>
            <person name="Ezra D."/>
            <person name="Gonzalez J."/>
            <person name="Henrissat B."/>
            <person name="Kuo A."/>
            <person name="Liang C."/>
            <person name="Lipzen A."/>
            <person name="Lutzoni F."/>
            <person name="Magnuson J."/>
            <person name="Mondo S."/>
            <person name="Nolan M."/>
            <person name="Ohm R."/>
            <person name="Pangilinan J."/>
            <person name="Park H.-J."/>
            <person name="Ramirez L."/>
            <person name="Alfaro M."/>
            <person name="Sun H."/>
            <person name="Tritt A."/>
            <person name="Yoshinaga Y."/>
            <person name="Zwiers L.-H."/>
            <person name="Turgeon B."/>
            <person name="Goodwin S."/>
            <person name="Spatafora J."/>
            <person name="Crous P."/>
            <person name="Grigoriev I."/>
        </authorList>
    </citation>
    <scope>NUCLEOTIDE SEQUENCE</scope>
    <source>
        <strain evidence="4">CBS 119687</strain>
    </source>
</reference>
<proteinExistence type="inferred from homology"/>
<dbReference type="RefSeq" id="XP_033520370.1">
    <property type="nucleotide sequence ID" value="XM_033671730.1"/>
</dbReference>
<dbReference type="SUPFAM" id="SSF51735">
    <property type="entry name" value="NAD(P)-binding Rossmann-fold domains"/>
    <property type="match status" value="1"/>
</dbReference>
<protein>
    <submittedName>
        <fullName evidence="4">NAD(P)-binding protein</fullName>
    </submittedName>
</protein>
<name>A0A6A6A5C7_9PLEO</name>
<dbReference type="OrthoDB" id="2735536at2759"/>
<dbReference type="Proteomes" id="UP000799771">
    <property type="component" value="Unassembled WGS sequence"/>
</dbReference>
<evidence type="ECO:0000256" key="2">
    <source>
        <dbReference type="ARBA" id="ARBA00023445"/>
    </source>
</evidence>
<dbReference type="PANTHER" id="PTHR10366:SF564">
    <property type="entry name" value="STEROL-4-ALPHA-CARBOXYLATE 3-DEHYDROGENASE, DECARBOXYLATING"/>
    <property type="match status" value="1"/>
</dbReference>